<dbReference type="EMBL" id="CP047418">
    <property type="protein sequence ID" value="QLL78639.1"/>
    <property type="molecule type" value="Genomic_DNA"/>
</dbReference>
<organism evidence="3 4">
    <name type="scientific">Ligilactobacillus saerimneri</name>
    <dbReference type="NCBI Taxonomy" id="228229"/>
    <lineage>
        <taxon>Bacteria</taxon>
        <taxon>Bacillati</taxon>
        <taxon>Bacillota</taxon>
        <taxon>Bacilli</taxon>
        <taxon>Lactobacillales</taxon>
        <taxon>Lactobacillaceae</taxon>
        <taxon>Ligilactobacillus</taxon>
    </lineage>
</organism>
<accession>A0A7H9EMT5</accession>
<keyword evidence="1 3" id="KW-0378">Hydrolase</keyword>
<dbReference type="AlphaFoldDB" id="A0A7H9EMT5"/>
<dbReference type="RefSeq" id="WP_180848805.1">
    <property type="nucleotide sequence ID" value="NZ_CP047418.1"/>
</dbReference>
<protein>
    <submittedName>
        <fullName evidence="3">Alpha/beta hydrolase fold domain-containing protein</fullName>
    </submittedName>
</protein>
<dbReference type="InterPro" id="IPR029058">
    <property type="entry name" value="AB_hydrolase_fold"/>
</dbReference>
<gene>
    <name evidence="3" type="ORF">GTO87_08605</name>
</gene>
<dbReference type="PANTHER" id="PTHR48081:SF6">
    <property type="entry name" value="PEPTIDASE S9 PROLYL OLIGOPEPTIDASE CATALYTIC DOMAIN-CONTAINING PROTEIN"/>
    <property type="match status" value="1"/>
</dbReference>
<dbReference type="InterPro" id="IPR050300">
    <property type="entry name" value="GDXG_lipolytic_enzyme"/>
</dbReference>
<dbReference type="Pfam" id="PF20434">
    <property type="entry name" value="BD-FAE"/>
    <property type="match status" value="1"/>
</dbReference>
<evidence type="ECO:0000256" key="1">
    <source>
        <dbReference type="ARBA" id="ARBA00022801"/>
    </source>
</evidence>
<evidence type="ECO:0000313" key="3">
    <source>
        <dbReference type="EMBL" id="QLL78639.1"/>
    </source>
</evidence>
<dbReference type="SUPFAM" id="SSF53474">
    <property type="entry name" value="alpha/beta-Hydrolases"/>
    <property type="match status" value="1"/>
</dbReference>
<reference evidence="3 4" key="1">
    <citation type="submission" date="2020-01" db="EMBL/GenBank/DDBJ databases">
        <title>Complete and circular genome sequences of six lactobacillus isolates from horses.</title>
        <authorList>
            <person name="Hassan H.M."/>
        </authorList>
    </citation>
    <scope>NUCLEOTIDE SEQUENCE [LARGE SCALE GENOMIC DNA]</scope>
    <source>
        <strain evidence="3 4">1A</strain>
    </source>
</reference>
<dbReference type="Gene3D" id="3.40.50.1820">
    <property type="entry name" value="alpha/beta hydrolase"/>
    <property type="match status" value="1"/>
</dbReference>
<dbReference type="GO" id="GO:0016787">
    <property type="term" value="F:hydrolase activity"/>
    <property type="evidence" value="ECO:0007669"/>
    <property type="project" value="UniProtKB-KW"/>
</dbReference>
<sequence>MRKEDFLPAFAFSRKKEVWMYYHEINLRTTGTAMMKAYILDEEITHRRHIKRPLMVICPGGGYLTLAHRESEPVVARFLGAGYNVVLVDYSVYFKQRPNPGEPGVVNQGFRIADAVQDLVQALNIIQENSDAWFIETSRIYLLGFSAGAHLVGTVAENYRDPEWQKRFGVQFTQLTLQGLILAYPMLTATEVNVKERDAFRDLMAREDILQLDLTQNVSAHIPRTFIWQGNEDQTVNPLTTTQFILKLQQAGVPCEYHLYEKGGHGVALADRTSATTPDYIVPNLAQWVTAVQVWLAQDDGELTLYPDLRE</sequence>
<name>A0A7H9EMT5_9LACO</name>
<dbReference type="KEGG" id="lsw:GTO87_08605"/>
<feature type="domain" description="BD-FAE-like" evidence="2">
    <location>
        <begin position="48"/>
        <end position="245"/>
    </location>
</feature>
<dbReference type="PANTHER" id="PTHR48081">
    <property type="entry name" value="AB HYDROLASE SUPERFAMILY PROTEIN C4A8.06C"/>
    <property type="match status" value="1"/>
</dbReference>
<evidence type="ECO:0000313" key="4">
    <source>
        <dbReference type="Proteomes" id="UP000510886"/>
    </source>
</evidence>
<dbReference type="Proteomes" id="UP000510886">
    <property type="component" value="Chromosome"/>
</dbReference>
<dbReference type="InterPro" id="IPR049492">
    <property type="entry name" value="BD-FAE-like_dom"/>
</dbReference>
<proteinExistence type="predicted"/>
<evidence type="ECO:0000259" key="2">
    <source>
        <dbReference type="Pfam" id="PF20434"/>
    </source>
</evidence>